<evidence type="ECO:0000313" key="2">
    <source>
        <dbReference type="EMBL" id="PXX77262.1"/>
    </source>
</evidence>
<sequence length="490" mass="57130">MKCLSYSNRFYYKVLSEEYASCIKKDLILYNAMLHTAYKKLYLTCFHGVKDAVSLQKQLKAKYGTNDYFPSSAIHEARALLKSNIEINQRLKKECTKRIERIKEKICKENKSLQNWQKQKSQLIQKSKEHETSEADYLYEVQIVNPNIKQLKHRVGLLTFKLNRETDKLNHLNLGVRAACFGSRKKLHHDLEAYRYERRKRMLIPGRRQGKYSNNLFKYHLESGIMVYRGTEKEVHLPIRFYHHAEKLERAVRLPHNTAGKAVAYELYDHGEYFIIKAIIEVEPKMIMTKKEEGSIGIDINVDHIAVAHINRQGNLCRQQILPIKLKGKTRNQRKHEIAETASKIIHECVHTHKPLVMEALDFSDKKRKQRYQPKGLNRMLSEFAYAQISEAIERKAAYEGVEVIKVDPAYTSMIGKLKYVRDKGMSVHQAASYVIARKGIGYKEKILREYRVFVKEKQTQAEQWAAIGKKVGKASIKECQLTAILALFR</sequence>
<dbReference type="EMBL" id="QJKH01000011">
    <property type="protein sequence ID" value="PXX77262.1"/>
    <property type="molecule type" value="Genomic_DNA"/>
</dbReference>
<dbReference type="AlphaFoldDB" id="A0A318KLI0"/>
<dbReference type="Proteomes" id="UP000247612">
    <property type="component" value="Unassembled WGS sequence"/>
</dbReference>
<keyword evidence="3" id="KW-1185">Reference proteome</keyword>
<gene>
    <name evidence="2" type="ORF">DES51_1114</name>
</gene>
<dbReference type="NCBIfam" id="TIGR01766">
    <property type="entry name" value="IS200/IS605 family accessory protein TnpB-like domain"/>
    <property type="match status" value="1"/>
</dbReference>
<evidence type="ECO:0000313" key="3">
    <source>
        <dbReference type="Proteomes" id="UP000247612"/>
    </source>
</evidence>
<dbReference type="GO" id="GO:0003677">
    <property type="term" value="F:DNA binding"/>
    <property type="evidence" value="ECO:0007669"/>
    <property type="project" value="UniProtKB-KW"/>
</dbReference>
<comment type="caution">
    <text evidence="2">The sequence shown here is derived from an EMBL/GenBank/DDBJ whole genome shotgun (WGS) entry which is preliminary data.</text>
</comment>
<dbReference type="RefSeq" id="WP_110370638.1">
    <property type="nucleotide sequence ID" value="NZ_QJKH01000011.1"/>
</dbReference>
<reference evidence="2 3" key="1">
    <citation type="submission" date="2018-05" db="EMBL/GenBank/DDBJ databases">
        <title>Genomic Encyclopedia of Type Strains, Phase IV (KMG-IV): sequencing the most valuable type-strain genomes for metagenomic binning, comparative biology and taxonomic classification.</title>
        <authorList>
            <person name="Goeker M."/>
        </authorList>
    </citation>
    <scope>NUCLEOTIDE SEQUENCE [LARGE SCALE GENOMIC DNA]</scope>
    <source>
        <strain evidence="2 3">JC118</strain>
    </source>
</reference>
<dbReference type="InterPro" id="IPR010095">
    <property type="entry name" value="Cas12f1-like_TNB"/>
</dbReference>
<protein>
    <submittedName>
        <fullName evidence="2">IS605 OrfB family transposase</fullName>
    </submittedName>
</protein>
<proteinExistence type="predicted"/>
<organism evidence="2 3">
    <name type="scientific">Dielma fastidiosa</name>
    <dbReference type="NCBI Taxonomy" id="1034346"/>
    <lineage>
        <taxon>Bacteria</taxon>
        <taxon>Bacillati</taxon>
        <taxon>Bacillota</taxon>
        <taxon>Erysipelotrichia</taxon>
        <taxon>Erysipelotrichales</taxon>
        <taxon>Erysipelotrichaceae</taxon>
        <taxon>Dielma</taxon>
    </lineage>
</organism>
<evidence type="ECO:0000256" key="1">
    <source>
        <dbReference type="ARBA" id="ARBA00023125"/>
    </source>
</evidence>
<keyword evidence="1" id="KW-0238">DNA-binding</keyword>
<name>A0A318KLI0_9FIRM</name>
<accession>A0A318KLI0</accession>